<dbReference type="RefSeq" id="WP_078718450.1">
    <property type="nucleotide sequence ID" value="NZ_FUYC01000045.1"/>
</dbReference>
<dbReference type="STRING" id="1121449.SAMN02745704_02922"/>
<reference evidence="1 2" key="1">
    <citation type="submission" date="2017-02" db="EMBL/GenBank/DDBJ databases">
        <authorList>
            <person name="Peterson S.W."/>
        </authorList>
    </citation>
    <scope>NUCLEOTIDE SEQUENCE [LARGE SCALE GENOMIC DNA]</scope>
    <source>
        <strain evidence="1 2">DSM 16080</strain>
    </source>
</reference>
<protein>
    <submittedName>
        <fullName evidence="1">Uncharacterized protein</fullName>
    </submittedName>
</protein>
<name>A0A1T4Y9B8_9BACT</name>
<organism evidence="1 2">
    <name type="scientific">Paucidesulfovibrio gracilis DSM 16080</name>
    <dbReference type="NCBI Taxonomy" id="1121449"/>
    <lineage>
        <taxon>Bacteria</taxon>
        <taxon>Pseudomonadati</taxon>
        <taxon>Thermodesulfobacteriota</taxon>
        <taxon>Desulfovibrionia</taxon>
        <taxon>Desulfovibrionales</taxon>
        <taxon>Desulfovibrionaceae</taxon>
        <taxon>Paucidesulfovibrio</taxon>
    </lineage>
</organism>
<sequence>MKKVLLLIGLVALVLWANNHKNELAVWFNSDHFYRPIFESDFDVFCTGSSAHAELKPSYDVRHGFFLTFPCDGMRSERYDHLDGSIRYSFHSQGIELESRTIALPAYPMKGLSSNGICDIALFTFDLPFRGHEEVTLDVVIESPIMKLAPHQDIRCKVSPAYWPM</sequence>
<gene>
    <name evidence="1" type="ORF">SAMN02745704_02922</name>
</gene>
<keyword evidence="2" id="KW-1185">Reference proteome</keyword>
<proteinExistence type="predicted"/>
<dbReference type="AlphaFoldDB" id="A0A1T4Y9B8"/>
<accession>A0A1T4Y9B8</accession>
<dbReference type="Proteomes" id="UP000190027">
    <property type="component" value="Unassembled WGS sequence"/>
</dbReference>
<dbReference type="EMBL" id="FUYC01000045">
    <property type="protein sequence ID" value="SKA98402.1"/>
    <property type="molecule type" value="Genomic_DNA"/>
</dbReference>
<evidence type="ECO:0000313" key="2">
    <source>
        <dbReference type="Proteomes" id="UP000190027"/>
    </source>
</evidence>
<evidence type="ECO:0000313" key="1">
    <source>
        <dbReference type="EMBL" id="SKA98402.1"/>
    </source>
</evidence>
<dbReference type="OrthoDB" id="9922627at2"/>